<comment type="caution">
    <text evidence="2">The sequence shown here is derived from an EMBL/GenBank/DDBJ whole genome shotgun (WGS) entry which is preliminary data.</text>
</comment>
<organism evidence="2 3">
    <name type="scientific">Rotaria sordida</name>
    <dbReference type="NCBI Taxonomy" id="392033"/>
    <lineage>
        <taxon>Eukaryota</taxon>
        <taxon>Metazoa</taxon>
        <taxon>Spiralia</taxon>
        <taxon>Gnathifera</taxon>
        <taxon>Rotifera</taxon>
        <taxon>Eurotatoria</taxon>
        <taxon>Bdelloidea</taxon>
        <taxon>Philodinida</taxon>
        <taxon>Philodinidae</taxon>
        <taxon>Rotaria</taxon>
    </lineage>
</organism>
<dbReference type="Proteomes" id="UP000663870">
    <property type="component" value="Unassembled WGS sequence"/>
</dbReference>
<evidence type="ECO:0000313" key="3">
    <source>
        <dbReference type="Proteomes" id="UP000663870"/>
    </source>
</evidence>
<reference evidence="2" key="1">
    <citation type="submission" date="2021-02" db="EMBL/GenBank/DDBJ databases">
        <authorList>
            <person name="Nowell W R."/>
        </authorList>
    </citation>
    <scope>NUCLEOTIDE SEQUENCE</scope>
</reference>
<gene>
    <name evidence="2" type="ORF">JXQ802_LOCUS40963</name>
    <name evidence="1" type="ORF">PYM288_LOCUS23862</name>
</gene>
<evidence type="ECO:0000313" key="2">
    <source>
        <dbReference type="EMBL" id="CAF1510457.1"/>
    </source>
</evidence>
<dbReference type="EMBL" id="CAJNOH010001150">
    <property type="protein sequence ID" value="CAF1182139.1"/>
    <property type="molecule type" value="Genomic_DNA"/>
</dbReference>
<protein>
    <submittedName>
        <fullName evidence="2">Uncharacterized protein</fullName>
    </submittedName>
</protein>
<sequence>MSSFNELDMDLENVSLASFIPNMLPLDVEKHDFAYLTQLHSPNIFDEYISNIDLNDIPLIDWNFIDIDTNANNLSCLNTPMRLSTPDIFRDIFDDDHSVAATAAAATAVAAPNASIPLTTESDQHTTILQCIEADRNAMNILQIQDLLNIIQKEINDDDDEEEEAVNGNIDNCNTCFNNDDHDDDDDDDNDITLISSNQTSSSMVTSAPYPPVCRIGRVSDHDRPYVQYQNIDRATMVKLCRFNIQPPPPPSTPILLNGPRKSYRLSRRVFAIATYTKLTKERLMKFLKKEFPKDNIQYLCVAQSQSDLNQQSILEIQIVLKKRINKKTLFLDSITNSKCNYQVTKNDVAWNAYIKKTLNFVEFNYFKSSTQRAFRTWPLDPIAQLQIEVRTKRGLADFASQLAAKAVARAEDMKATAAFAMQIAEEAANRLATQQKETSYSLPVMPRKSTRKPRKKIIT</sequence>
<evidence type="ECO:0000313" key="1">
    <source>
        <dbReference type="EMBL" id="CAF1182139.1"/>
    </source>
</evidence>
<proteinExistence type="predicted"/>
<dbReference type="Proteomes" id="UP000663854">
    <property type="component" value="Unassembled WGS sequence"/>
</dbReference>
<accession>A0A815TYS0</accession>
<name>A0A815TYS0_9BILA</name>
<keyword evidence="3" id="KW-1185">Reference proteome</keyword>
<dbReference type="AlphaFoldDB" id="A0A815TYS0"/>
<dbReference type="EMBL" id="CAJNOL010002543">
    <property type="protein sequence ID" value="CAF1510457.1"/>
    <property type="molecule type" value="Genomic_DNA"/>
</dbReference>